<feature type="region of interest" description="Disordered" evidence="2">
    <location>
        <begin position="731"/>
        <end position="763"/>
    </location>
</feature>
<dbReference type="SMART" id="SM00324">
    <property type="entry name" value="RhoGAP"/>
    <property type="match status" value="1"/>
</dbReference>
<protein>
    <recommendedName>
        <fullName evidence="3">Rho-GAP domain-containing protein</fullName>
    </recommendedName>
</protein>
<dbReference type="PROSITE" id="PS50238">
    <property type="entry name" value="RHOGAP"/>
    <property type="match status" value="1"/>
</dbReference>
<evidence type="ECO:0000313" key="5">
    <source>
        <dbReference type="Proteomes" id="UP000813824"/>
    </source>
</evidence>
<accession>A0A8K0XMQ3</accession>
<feature type="domain" description="Rho-GAP" evidence="3">
    <location>
        <begin position="225"/>
        <end position="500"/>
    </location>
</feature>
<feature type="compositionally biased region" description="Acidic residues" evidence="2">
    <location>
        <begin position="650"/>
        <end position="666"/>
    </location>
</feature>
<feature type="compositionally biased region" description="Basic and acidic residues" evidence="2">
    <location>
        <begin position="341"/>
        <end position="351"/>
    </location>
</feature>
<feature type="compositionally biased region" description="Low complexity" evidence="2">
    <location>
        <begin position="582"/>
        <end position="595"/>
    </location>
</feature>
<evidence type="ECO:0000313" key="4">
    <source>
        <dbReference type="EMBL" id="KAH8093949.1"/>
    </source>
</evidence>
<feature type="compositionally biased region" description="Acidic residues" evidence="2">
    <location>
        <begin position="352"/>
        <end position="364"/>
    </location>
</feature>
<feature type="compositionally biased region" description="Basic and acidic residues" evidence="2">
    <location>
        <begin position="529"/>
        <end position="547"/>
    </location>
</feature>
<evidence type="ECO:0000256" key="1">
    <source>
        <dbReference type="ARBA" id="ARBA00022468"/>
    </source>
</evidence>
<proteinExistence type="predicted"/>
<dbReference type="OrthoDB" id="79452at2759"/>
<feature type="region of interest" description="Disordered" evidence="2">
    <location>
        <begin position="341"/>
        <end position="381"/>
    </location>
</feature>
<dbReference type="Pfam" id="PF00620">
    <property type="entry name" value="RhoGAP"/>
    <property type="match status" value="1"/>
</dbReference>
<dbReference type="InterPro" id="IPR008936">
    <property type="entry name" value="Rho_GTPase_activation_prot"/>
</dbReference>
<dbReference type="InterPro" id="IPR051025">
    <property type="entry name" value="RhoGAP"/>
</dbReference>
<dbReference type="GO" id="GO:0007165">
    <property type="term" value="P:signal transduction"/>
    <property type="evidence" value="ECO:0007669"/>
    <property type="project" value="InterPro"/>
</dbReference>
<organism evidence="4 5">
    <name type="scientific">Cristinia sonorae</name>
    <dbReference type="NCBI Taxonomy" id="1940300"/>
    <lineage>
        <taxon>Eukaryota</taxon>
        <taxon>Fungi</taxon>
        <taxon>Dikarya</taxon>
        <taxon>Basidiomycota</taxon>
        <taxon>Agaricomycotina</taxon>
        <taxon>Agaricomycetes</taxon>
        <taxon>Agaricomycetidae</taxon>
        <taxon>Agaricales</taxon>
        <taxon>Pleurotineae</taxon>
        <taxon>Stephanosporaceae</taxon>
        <taxon>Cristinia</taxon>
    </lineage>
</organism>
<feature type="compositionally biased region" description="Basic residues" evidence="2">
    <location>
        <begin position="25"/>
        <end position="38"/>
    </location>
</feature>
<comment type="caution">
    <text evidence="4">The sequence shown here is derived from an EMBL/GenBank/DDBJ whole genome shotgun (WGS) entry which is preliminary data.</text>
</comment>
<feature type="region of interest" description="Disordered" evidence="2">
    <location>
        <begin position="25"/>
        <end position="80"/>
    </location>
</feature>
<dbReference type="Gene3D" id="1.10.555.10">
    <property type="entry name" value="Rho GTPase activation protein"/>
    <property type="match status" value="1"/>
</dbReference>
<evidence type="ECO:0000259" key="3">
    <source>
        <dbReference type="PROSITE" id="PS50238"/>
    </source>
</evidence>
<feature type="compositionally biased region" description="Basic and acidic residues" evidence="2">
    <location>
        <begin position="752"/>
        <end position="763"/>
    </location>
</feature>
<dbReference type="GO" id="GO:0005096">
    <property type="term" value="F:GTPase activator activity"/>
    <property type="evidence" value="ECO:0007669"/>
    <property type="project" value="UniProtKB-KW"/>
</dbReference>
<dbReference type="PANTHER" id="PTHR15228:SF25">
    <property type="entry name" value="F-BAR DOMAIN-CONTAINING PROTEIN"/>
    <property type="match status" value="1"/>
</dbReference>
<dbReference type="InterPro" id="IPR000198">
    <property type="entry name" value="RhoGAP_dom"/>
</dbReference>
<keyword evidence="1" id="KW-0343">GTPase activation</keyword>
<sequence>MVFGIKGIKWSPYVDNGYVEARDARKRQEKAAKLKKKGTPAPVAPTKGILRRPSTHFTTYEERREDLPTDNLPSTDSGPYPKAMARHSELRASDYPPNWQPGMALPDIKGAVNYVTVNNVPTPNRYCREPSVTPFPHPGLRCVMRTLQITLKRNHKRFTDHLDTEGVLSGEYWDAEQDGVAYCPRKTENKFLVLQAERDWEKVQRDYHVFGGNIKVICEKASKPISVHGYQFKVPIILEHCVEEIYRRGMNVPDLFMTPPNRRRIKELIVAYDGLTDVGPFPDLRRESIYDVANLLGFWLTVMPTPFMHRTFFDGFSAWCCEPSLTREEEFRNKVQVRNRKDEAGEYHSETDTEAEAELAEDEACPGLPSFNSRQKRMRKKQRAIEREKRHAFAAAHPDLVVSNRPTHQQRRAQMYKELLHIEKPQVNHARLMLMLLAPHSFATMLYLFTFLASLLDHPSNNLTAKIFADKFAWKLLGGPNKEVSRELMEWFLTRWDRITRGLKSEEAAAWEKKREEAGKAGPPSPPSSEKDEPAPQYQSDRRRSDASDAPSYHSTWSGPYAKDRKTSGSSSTRSPADSRRSSVSSEASSSASRPRPTKLAAAPRVHDFNPGPPICGPQPSPAAVELTNPWDTEDTPVIEPFNDDTVNYEAEDGEFDDEEDEDDEWDRPQHNEFAAIEGLLRHKSGGRDSVSTPSVHSVDSASVYSQDDDDVHEEFIDDIINNYSNDAQRKLPSLKEESEEEDGCLIPPVKAEPHRSAEDDATRLKKEFEEALIAREMAQKKMEELSKKMSGIQMR</sequence>
<dbReference type="EMBL" id="JAEVFJ010000027">
    <property type="protein sequence ID" value="KAH8093949.1"/>
    <property type="molecule type" value="Genomic_DNA"/>
</dbReference>
<feature type="compositionally biased region" description="Pro residues" evidence="2">
    <location>
        <begin position="611"/>
        <end position="621"/>
    </location>
</feature>
<dbReference type="Proteomes" id="UP000813824">
    <property type="component" value="Unassembled WGS sequence"/>
</dbReference>
<feature type="region of interest" description="Disordered" evidence="2">
    <location>
        <begin position="510"/>
        <end position="668"/>
    </location>
</feature>
<name>A0A8K0XMQ3_9AGAR</name>
<keyword evidence="5" id="KW-1185">Reference proteome</keyword>
<feature type="compositionally biased region" description="Basic and acidic residues" evidence="2">
    <location>
        <begin position="510"/>
        <end position="519"/>
    </location>
</feature>
<dbReference type="PANTHER" id="PTHR15228">
    <property type="entry name" value="SPERMATHECAL PHYSIOLOGY VARIANT"/>
    <property type="match status" value="1"/>
</dbReference>
<feature type="compositionally biased region" description="Polar residues" evidence="2">
    <location>
        <begin position="690"/>
        <end position="706"/>
    </location>
</feature>
<dbReference type="AlphaFoldDB" id="A0A8K0XMQ3"/>
<reference evidence="4" key="1">
    <citation type="journal article" date="2021" name="New Phytol.">
        <title>Evolutionary innovations through gain and loss of genes in the ectomycorrhizal Boletales.</title>
        <authorList>
            <person name="Wu G."/>
            <person name="Miyauchi S."/>
            <person name="Morin E."/>
            <person name="Kuo A."/>
            <person name="Drula E."/>
            <person name="Varga T."/>
            <person name="Kohler A."/>
            <person name="Feng B."/>
            <person name="Cao Y."/>
            <person name="Lipzen A."/>
            <person name="Daum C."/>
            <person name="Hundley H."/>
            <person name="Pangilinan J."/>
            <person name="Johnson J."/>
            <person name="Barry K."/>
            <person name="LaButti K."/>
            <person name="Ng V."/>
            <person name="Ahrendt S."/>
            <person name="Min B."/>
            <person name="Choi I.G."/>
            <person name="Park H."/>
            <person name="Plett J.M."/>
            <person name="Magnuson J."/>
            <person name="Spatafora J.W."/>
            <person name="Nagy L.G."/>
            <person name="Henrissat B."/>
            <person name="Grigoriev I.V."/>
            <person name="Yang Z.L."/>
            <person name="Xu J."/>
            <person name="Martin F.M."/>
        </authorList>
    </citation>
    <scope>NUCLEOTIDE SEQUENCE</scope>
    <source>
        <strain evidence="4">KKN 215</strain>
    </source>
</reference>
<dbReference type="SUPFAM" id="SSF48350">
    <property type="entry name" value="GTPase activation domain, GAP"/>
    <property type="match status" value="1"/>
</dbReference>
<evidence type="ECO:0000256" key="2">
    <source>
        <dbReference type="SAM" id="MobiDB-lite"/>
    </source>
</evidence>
<feature type="region of interest" description="Disordered" evidence="2">
    <location>
        <begin position="681"/>
        <end position="707"/>
    </location>
</feature>
<gene>
    <name evidence="4" type="ORF">BXZ70DRAFT_373314</name>
</gene>